<feature type="compositionally biased region" description="Basic and acidic residues" evidence="1">
    <location>
        <begin position="119"/>
        <end position="132"/>
    </location>
</feature>
<gene>
    <name evidence="2" type="ORF">NDU88_006113</name>
</gene>
<keyword evidence="3" id="KW-1185">Reference proteome</keyword>
<evidence type="ECO:0000256" key="1">
    <source>
        <dbReference type="SAM" id="MobiDB-lite"/>
    </source>
</evidence>
<sequence>MYCERAAQQFHITRWRGAGPDSSLLDRNARSQAQLPRGVIMHHPEKGEPPKSEESDAHSVSETDLSQVICCGGRGKREEDGDPAPPPLVSGPCARSLQRSGLHRRLFSPQGNNGAPERGCVESLEKTLRRKR</sequence>
<accession>A0AAV7MD61</accession>
<feature type="compositionally biased region" description="Basic and acidic residues" evidence="1">
    <location>
        <begin position="42"/>
        <end position="61"/>
    </location>
</feature>
<dbReference type="Proteomes" id="UP001066276">
    <property type="component" value="Chromosome 10"/>
</dbReference>
<reference evidence="2" key="1">
    <citation type="journal article" date="2022" name="bioRxiv">
        <title>Sequencing and chromosome-scale assembly of the giantPleurodeles waltlgenome.</title>
        <authorList>
            <person name="Brown T."/>
            <person name="Elewa A."/>
            <person name="Iarovenko S."/>
            <person name="Subramanian E."/>
            <person name="Araus A.J."/>
            <person name="Petzold A."/>
            <person name="Susuki M."/>
            <person name="Suzuki K.-i.T."/>
            <person name="Hayashi T."/>
            <person name="Toyoda A."/>
            <person name="Oliveira C."/>
            <person name="Osipova E."/>
            <person name="Leigh N.D."/>
            <person name="Simon A."/>
            <person name="Yun M.H."/>
        </authorList>
    </citation>
    <scope>NUCLEOTIDE SEQUENCE</scope>
    <source>
        <strain evidence="2">20211129_DDA</strain>
        <tissue evidence="2">Liver</tissue>
    </source>
</reference>
<organism evidence="2 3">
    <name type="scientific">Pleurodeles waltl</name>
    <name type="common">Iberian ribbed newt</name>
    <dbReference type="NCBI Taxonomy" id="8319"/>
    <lineage>
        <taxon>Eukaryota</taxon>
        <taxon>Metazoa</taxon>
        <taxon>Chordata</taxon>
        <taxon>Craniata</taxon>
        <taxon>Vertebrata</taxon>
        <taxon>Euteleostomi</taxon>
        <taxon>Amphibia</taxon>
        <taxon>Batrachia</taxon>
        <taxon>Caudata</taxon>
        <taxon>Salamandroidea</taxon>
        <taxon>Salamandridae</taxon>
        <taxon>Pleurodelinae</taxon>
        <taxon>Pleurodeles</taxon>
    </lineage>
</organism>
<name>A0AAV7MD61_PLEWA</name>
<dbReference type="AlphaFoldDB" id="A0AAV7MD61"/>
<protein>
    <submittedName>
        <fullName evidence="2">Uncharacterized protein</fullName>
    </submittedName>
</protein>
<evidence type="ECO:0000313" key="3">
    <source>
        <dbReference type="Proteomes" id="UP001066276"/>
    </source>
</evidence>
<proteinExistence type="predicted"/>
<feature type="region of interest" description="Disordered" evidence="1">
    <location>
        <begin position="16"/>
        <end position="132"/>
    </location>
</feature>
<dbReference type="EMBL" id="JANPWB010000014">
    <property type="protein sequence ID" value="KAJ1101039.1"/>
    <property type="molecule type" value="Genomic_DNA"/>
</dbReference>
<evidence type="ECO:0000313" key="2">
    <source>
        <dbReference type="EMBL" id="KAJ1101039.1"/>
    </source>
</evidence>
<comment type="caution">
    <text evidence="2">The sequence shown here is derived from an EMBL/GenBank/DDBJ whole genome shotgun (WGS) entry which is preliminary data.</text>
</comment>